<evidence type="ECO:0000313" key="2">
    <source>
        <dbReference type="Proteomes" id="UP000828390"/>
    </source>
</evidence>
<sequence length="62" mass="7009">MPLYSNKHRTCTALMKMNLLLSIPQFRLLMQMATPLVTAWQTLILPGLVLMEGLAQSETSFD</sequence>
<dbReference type="Proteomes" id="UP000828390">
    <property type="component" value="Unassembled WGS sequence"/>
</dbReference>
<proteinExistence type="predicted"/>
<dbReference type="AlphaFoldDB" id="A0A9D4RDM4"/>
<reference evidence="1" key="1">
    <citation type="journal article" date="2019" name="bioRxiv">
        <title>The Genome of the Zebra Mussel, Dreissena polymorpha: A Resource for Invasive Species Research.</title>
        <authorList>
            <person name="McCartney M.A."/>
            <person name="Auch B."/>
            <person name="Kono T."/>
            <person name="Mallez S."/>
            <person name="Zhang Y."/>
            <person name="Obille A."/>
            <person name="Becker A."/>
            <person name="Abrahante J.E."/>
            <person name="Garbe J."/>
            <person name="Badalamenti J.P."/>
            <person name="Herman A."/>
            <person name="Mangelson H."/>
            <person name="Liachko I."/>
            <person name="Sullivan S."/>
            <person name="Sone E.D."/>
            <person name="Koren S."/>
            <person name="Silverstein K.A.T."/>
            <person name="Beckman K.B."/>
            <person name="Gohl D.M."/>
        </authorList>
    </citation>
    <scope>NUCLEOTIDE SEQUENCE</scope>
    <source>
        <strain evidence="1">Duluth1</strain>
        <tissue evidence="1">Whole animal</tissue>
    </source>
</reference>
<name>A0A9D4RDM4_DREPO</name>
<gene>
    <name evidence="1" type="ORF">DPMN_025777</name>
</gene>
<organism evidence="1 2">
    <name type="scientific">Dreissena polymorpha</name>
    <name type="common">Zebra mussel</name>
    <name type="synonym">Mytilus polymorpha</name>
    <dbReference type="NCBI Taxonomy" id="45954"/>
    <lineage>
        <taxon>Eukaryota</taxon>
        <taxon>Metazoa</taxon>
        <taxon>Spiralia</taxon>
        <taxon>Lophotrochozoa</taxon>
        <taxon>Mollusca</taxon>
        <taxon>Bivalvia</taxon>
        <taxon>Autobranchia</taxon>
        <taxon>Heteroconchia</taxon>
        <taxon>Euheterodonta</taxon>
        <taxon>Imparidentia</taxon>
        <taxon>Neoheterodontei</taxon>
        <taxon>Myida</taxon>
        <taxon>Dreissenoidea</taxon>
        <taxon>Dreissenidae</taxon>
        <taxon>Dreissena</taxon>
    </lineage>
</organism>
<protein>
    <submittedName>
        <fullName evidence="1">Uncharacterized protein</fullName>
    </submittedName>
</protein>
<accession>A0A9D4RDM4</accession>
<dbReference type="EMBL" id="JAIWYP010000002">
    <property type="protein sequence ID" value="KAH3862802.1"/>
    <property type="molecule type" value="Genomic_DNA"/>
</dbReference>
<comment type="caution">
    <text evidence="1">The sequence shown here is derived from an EMBL/GenBank/DDBJ whole genome shotgun (WGS) entry which is preliminary data.</text>
</comment>
<evidence type="ECO:0000313" key="1">
    <source>
        <dbReference type="EMBL" id="KAH3862802.1"/>
    </source>
</evidence>
<keyword evidence="2" id="KW-1185">Reference proteome</keyword>
<reference evidence="1" key="2">
    <citation type="submission" date="2020-11" db="EMBL/GenBank/DDBJ databases">
        <authorList>
            <person name="McCartney M.A."/>
            <person name="Auch B."/>
            <person name="Kono T."/>
            <person name="Mallez S."/>
            <person name="Becker A."/>
            <person name="Gohl D.M."/>
            <person name="Silverstein K.A.T."/>
            <person name="Koren S."/>
            <person name="Bechman K.B."/>
            <person name="Herman A."/>
            <person name="Abrahante J.E."/>
            <person name="Garbe J."/>
        </authorList>
    </citation>
    <scope>NUCLEOTIDE SEQUENCE</scope>
    <source>
        <strain evidence="1">Duluth1</strain>
        <tissue evidence="1">Whole animal</tissue>
    </source>
</reference>